<sequence length="480" mass="54103">MTQYVSKFISKFSPDNKDTSLSNNSYHYSLKDKTNYISKPKKGLDEAVVRMISASKQEPLWMLDYRLRAYHQYLEKPLPSWGVDLSELNFDDIYYYLKPKVTEQKKWSDVPDDIKNTFEKLGIPQAEREMLAGVKSQYDSEVIYGSLQTQLAKQGVIFLSMDEGLKQYPEIVKKYFASVVGIGDNKFASLNTAVWSGGSFLYVPENVEVELPLQAYFRINSKHAGQFERTLIIVEKNAKVHYVEGCSAPAYTDDALHSAVVEVIVKENARCQYTTIQNWYPNVYNLVTKRAKVETQAKMYWVDGNLGSKVTAKYPCCVLAGEKAHGEMLSIAFAKKGQILDSGAKMIHLASDTTSQIVSKSISMDGGRSSYRGIVQVTPRAYRCRSKVNCDALILDNKSRSDTYPTNQILNTDTILEHEATVSKISQEQLFYLQSRGLSEKQASSVIIAGFLEPIVSQLPMEYAIELNRLIELEMEGAVG</sequence>
<evidence type="ECO:0000259" key="3">
    <source>
        <dbReference type="Pfam" id="PF19295"/>
    </source>
</evidence>
<gene>
    <name evidence="4" type="primary">sufB</name>
    <name evidence="4" type="ORF">COX08_04695</name>
</gene>
<dbReference type="PANTHER" id="PTHR30508">
    <property type="entry name" value="FES CLUSTER ASSEMBLY PROTEIN SUF"/>
    <property type="match status" value="1"/>
</dbReference>
<comment type="similarity">
    <text evidence="1">Belongs to the iron-sulfur cluster assembly SufBD family.</text>
</comment>
<evidence type="ECO:0000256" key="1">
    <source>
        <dbReference type="ARBA" id="ARBA00043967"/>
    </source>
</evidence>
<dbReference type="InterPro" id="IPR010231">
    <property type="entry name" value="SUF_FeS_clus_asmbl_SufB"/>
</dbReference>
<dbReference type="InterPro" id="IPR037284">
    <property type="entry name" value="SUF_FeS_clus_asmbl_SufBD_sf"/>
</dbReference>
<dbReference type="InterPro" id="IPR055346">
    <property type="entry name" value="Fe-S_cluster_assembly_SufBD"/>
</dbReference>
<dbReference type="Pfam" id="PF01458">
    <property type="entry name" value="SUFBD_core"/>
    <property type="match status" value="1"/>
</dbReference>
<evidence type="ECO:0000313" key="5">
    <source>
        <dbReference type="Proteomes" id="UP000229459"/>
    </source>
</evidence>
<dbReference type="EMBL" id="PCSR01000112">
    <property type="protein sequence ID" value="PIP52753.1"/>
    <property type="molecule type" value="Genomic_DNA"/>
</dbReference>
<dbReference type="NCBIfam" id="TIGR01980">
    <property type="entry name" value="sufB"/>
    <property type="match status" value="1"/>
</dbReference>
<reference evidence="4 5" key="1">
    <citation type="submission" date="2017-09" db="EMBL/GenBank/DDBJ databases">
        <title>Depth-based differentiation of microbial function through sediment-hosted aquifers and enrichment of novel symbionts in the deep terrestrial subsurface.</title>
        <authorList>
            <person name="Probst A.J."/>
            <person name="Ladd B."/>
            <person name="Jarett J.K."/>
            <person name="Geller-Mcgrath D.E."/>
            <person name="Sieber C.M."/>
            <person name="Emerson J.B."/>
            <person name="Anantharaman K."/>
            <person name="Thomas B.C."/>
            <person name="Malmstrom R."/>
            <person name="Stieglmeier M."/>
            <person name="Klingl A."/>
            <person name="Woyke T."/>
            <person name="Ryan C.M."/>
            <person name="Banfield J.F."/>
        </authorList>
    </citation>
    <scope>NUCLEOTIDE SEQUENCE [LARGE SCALE GENOMIC DNA]</scope>
    <source>
        <strain evidence="4">CG23_combo_of_CG06-09_8_20_14_all_34_8</strain>
    </source>
</reference>
<dbReference type="Proteomes" id="UP000229459">
    <property type="component" value="Unassembled WGS sequence"/>
</dbReference>
<dbReference type="GO" id="GO:0016226">
    <property type="term" value="P:iron-sulfur cluster assembly"/>
    <property type="evidence" value="ECO:0007669"/>
    <property type="project" value="InterPro"/>
</dbReference>
<dbReference type="SUPFAM" id="SSF101960">
    <property type="entry name" value="Stabilizer of iron transporter SufD"/>
    <property type="match status" value="1"/>
</dbReference>
<organism evidence="4 5">
    <name type="scientific">Candidatus Beckwithbacteria bacterium CG23_combo_of_CG06-09_8_20_14_all_34_8</name>
    <dbReference type="NCBI Taxonomy" id="1974497"/>
    <lineage>
        <taxon>Bacteria</taxon>
        <taxon>Candidatus Beckwithiibacteriota</taxon>
    </lineage>
</organism>
<name>A0A2H0B4Z6_9BACT</name>
<dbReference type="Pfam" id="PF19295">
    <property type="entry name" value="SufBD_N"/>
    <property type="match status" value="1"/>
</dbReference>
<feature type="domain" description="SUF system FeS cluster assembly SufBD N-terminal" evidence="3">
    <location>
        <begin position="62"/>
        <end position="214"/>
    </location>
</feature>
<dbReference type="InterPro" id="IPR045595">
    <property type="entry name" value="SufBD_N"/>
</dbReference>
<accession>A0A2H0B4Z6</accession>
<dbReference type="AlphaFoldDB" id="A0A2H0B4Z6"/>
<dbReference type="InterPro" id="IPR000825">
    <property type="entry name" value="SUF_FeS_clus_asmbl_SufBD_core"/>
</dbReference>
<evidence type="ECO:0000259" key="2">
    <source>
        <dbReference type="Pfam" id="PF01458"/>
    </source>
</evidence>
<proteinExistence type="inferred from homology"/>
<evidence type="ECO:0000313" key="4">
    <source>
        <dbReference type="EMBL" id="PIP52753.1"/>
    </source>
</evidence>
<dbReference type="PANTHER" id="PTHR30508:SF1">
    <property type="entry name" value="UPF0051 PROTEIN ABCI8, CHLOROPLASTIC-RELATED"/>
    <property type="match status" value="1"/>
</dbReference>
<feature type="domain" description="SUF system FeS cluster assembly SufBD core" evidence="2">
    <location>
        <begin position="217"/>
        <end position="451"/>
    </location>
</feature>
<protein>
    <submittedName>
        <fullName evidence="4">Fe-S cluster assembly protein SufB</fullName>
    </submittedName>
</protein>
<comment type="caution">
    <text evidence="4">The sequence shown here is derived from an EMBL/GenBank/DDBJ whole genome shotgun (WGS) entry which is preliminary data.</text>
</comment>